<proteinExistence type="predicted"/>
<dbReference type="InterPro" id="IPR018193">
    <property type="entry name" value="Glyc_kinase_flavodox-like_fold"/>
</dbReference>
<dbReference type="EMBL" id="CP101620">
    <property type="protein sequence ID" value="UTY39142.1"/>
    <property type="molecule type" value="Genomic_DNA"/>
</dbReference>
<evidence type="ECO:0000313" key="2">
    <source>
        <dbReference type="Proteomes" id="UP001060112"/>
    </source>
</evidence>
<dbReference type="InterPro" id="IPR036129">
    <property type="entry name" value="Glycerate_kinase_sf"/>
</dbReference>
<keyword evidence="1" id="KW-0808">Transferase</keyword>
<dbReference type="SUPFAM" id="SSF110738">
    <property type="entry name" value="Glycerate kinase I"/>
    <property type="match status" value="1"/>
</dbReference>
<dbReference type="InterPro" id="IPR004381">
    <property type="entry name" value="Glycerate_kinase"/>
</dbReference>
<dbReference type="PANTHER" id="PTHR21599">
    <property type="entry name" value="GLYCERATE KINASE"/>
    <property type="match status" value="1"/>
</dbReference>
<evidence type="ECO:0000313" key="1">
    <source>
        <dbReference type="EMBL" id="UTY39142.1"/>
    </source>
</evidence>
<organism evidence="1 2">
    <name type="scientific">Allocoprobacillus halotolerans</name>
    <dbReference type="NCBI Taxonomy" id="2944914"/>
    <lineage>
        <taxon>Bacteria</taxon>
        <taxon>Bacillati</taxon>
        <taxon>Bacillota</taxon>
        <taxon>Erysipelotrichia</taxon>
        <taxon>Erysipelotrichales</taxon>
        <taxon>Erysipelotrichaceae</taxon>
        <taxon>Allocoprobacillus</taxon>
    </lineage>
</organism>
<dbReference type="PANTHER" id="PTHR21599:SF0">
    <property type="entry name" value="GLYCERATE KINASE"/>
    <property type="match status" value="1"/>
</dbReference>
<sequence>MILKALDLGVSRIMVSLGGSATNDGGMGMLSALGVSF</sequence>
<gene>
    <name evidence="1" type="ORF">NMU03_16490</name>
</gene>
<dbReference type="Proteomes" id="UP001060112">
    <property type="component" value="Chromosome"/>
</dbReference>
<name>A0ABY5I2Y9_9FIRM</name>
<dbReference type="Pfam" id="PF02595">
    <property type="entry name" value="Gly_kinase"/>
    <property type="match status" value="1"/>
</dbReference>
<accession>A0ABY5I2Y9</accession>
<dbReference type="GO" id="GO:0016301">
    <property type="term" value="F:kinase activity"/>
    <property type="evidence" value="ECO:0007669"/>
    <property type="project" value="UniProtKB-KW"/>
</dbReference>
<reference evidence="1" key="1">
    <citation type="submission" date="2022-07" db="EMBL/GenBank/DDBJ databases">
        <title>Faecal culturing of patients with breast cancer.</title>
        <authorList>
            <person name="Teng N.M.Y."/>
            <person name="Kiu R."/>
            <person name="Evans R."/>
            <person name="Baker D.J."/>
            <person name="Zenner C."/>
            <person name="Robinson S.D."/>
            <person name="Hall L.J."/>
        </authorList>
    </citation>
    <scope>NUCLEOTIDE SEQUENCE</scope>
    <source>
        <strain evidence="1">LH1062</strain>
    </source>
</reference>
<keyword evidence="1" id="KW-0418">Kinase</keyword>
<keyword evidence="2" id="KW-1185">Reference proteome</keyword>
<dbReference type="Gene3D" id="3.90.1510.10">
    <property type="entry name" value="Glycerate kinase, domain 2"/>
    <property type="match status" value="1"/>
</dbReference>
<protein>
    <submittedName>
        <fullName evidence="1">Glycerate kinase</fullName>
    </submittedName>
</protein>